<dbReference type="EMBL" id="JALPRK010000001">
    <property type="protein sequence ID" value="MCK8485956.1"/>
    <property type="molecule type" value="Genomic_DNA"/>
</dbReference>
<gene>
    <name evidence="5" type="ORF">M0651_02085</name>
</gene>
<evidence type="ECO:0000256" key="4">
    <source>
        <dbReference type="SAM" id="Phobius"/>
    </source>
</evidence>
<comment type="caution">
    <text evidence="5">The sequence shown here is derived from an EMBL/GenBank/DDBJ whole genome shotgun (WGS) entry which is preliminary data.</text>
</comment>
<evidence type="ECO:0000313" key="5">
    <source>
        <dbReference type="EMBL" id="MCK8485956.1"/>
    </source>
</evidence>
<feature type="region of interest" description="Disordered" evidence="3">
    <location>
        <begin position="13"/>
        <end position="37"/>
    </location>
</feature>
<feature type="transmembrane region" description="Helical" evidence="4">
    <location>
        <begin position="456"/>
        <end position="481"/>
    </location>
</feature>
<evidence type="ECO:0000256" key="2">
    <source>
        <dbReference type="ARBA" id="ARBA00023136"/>
    </source>
</evidence>
<evidence type="ECO:0000256" key="3">
    <source>
        <dbReference type="SAM" id="MobiDB-lite"/>
    </source>
</evidence>
<keyword evidence="2 4" id="KW-0472">Membrane</keyword>
<dbReference type="GO" id="GO:0016020">
    <property type="term" value="C:membrane"/>
    <property type="evidence" value="ECO:0007669"/>
    <property type="project" value="InterPro"/>
</dbReference>
<comment type="similarity">
    <text evidence="1">Belongs to the GerABKA family.</text>
</comment>
<dbReference type="PIRSF" id="PIRSF005690">
    <property type="entry name" value="GerBA"/>
    <property type="match status" value="1"/>
</dbReference>
<proteinExistence type="inferred from homology"/>
<feature type="compositionally biased region" description="Low complexity" evidence="3">
    <location>
        <begin position="24"/>
        <end position="33"/>
    </location>
</feature>
<keyword evidence="6" id="KW-1185">Reference proteome</keyword>
<dbReference type="Proteomes" id="UP001139534">
    <property type="component" value="Unassembled WGS sequence"/>
</dbReference>
<dbReference type="Pfam" id="PF03323">
    <property type="entry name" value="GerA"/>
    <property type="match status" value="1"/>
</dbReference>
<feature type="transmembrane region" description="Helical" evidence="4">
    <location>
        <begin position="329"/>
        <end position="348"/>
    </location>
</feature>
<dbReference type="AlphaFoldDB" id="A0A9X1XW78"/>
<reference evidence="5" key="1">
    <citation type="submission" date="2022-04" db="EMBL/GenBank/DDBJ databases">
        <authorList>
            <person name="Seo M.-J."/>
        </authorList>
    </citation>
    <scope>NUCLEOTIDE SEQUENCE</scope>
    <source>
        <strain evidence="5">MBLB2552</strain>
    </source>
</reference>
<dbReference type="RefSeq" id="WP_248550180.1">
    <property type="nucleotide sequence ID" value="NZ_JALPRK010000001.1"/>
</dbReference>
<organism evidence="5 6">
    <name type="scientific">Paenibacillus mellifer</name>
    <dbReference type="NCBI Taxonomy" id="2937794"/>
    <lineage>
        <taxon>Bacteria</taxon>
        <taxon>Bacillati</taxon>
        <taxon>Bacillota</taxon>
        <taxon>Bacilli</taxon>
        <taxon>Bacillales</taxon>
        <taxon>Paenibacillaceae</taxon>
        <taxon>Paenibacillus</taxon>
    </lineage>
</organism>
<protein>
    <submittedName>
        <fullName evidence="5">Spore germination protein</fullName>
    </submittedName>
</protein>
<evidence type="ECO:0000256" key="1">
    <source>
        <dbReference type="ARBA" id="ARBA00005278"/>
    </source>
</evidence>
<dbReference type="InterPro" id="IPR004995">
    <property type="entry name" value="Spore_Ger"/>
</dbReference>
<feature type="transmembrane region" description="Helical" evidence="4">
    <location>
        <begin position="425"/>
        <end position="444"/>
    </location>
</feature>
<name>A0A9X1XW78_9BACL</name>
<sequence length="564" mass="62610">MLDWKANYEAFKKKHPSHPIETPSSSDASSGMGSELGQLETDLDDNLRSIQNRIRNSSDMVVRRVKIMGRRSAALLFLSSLTDAKLIQEGIVAPLQAPPLAFEPRIEEDLHRQVDLFDLVYQERVHANLGQRSSDWDVLLDQLMKGQTLLFIDGYAEAMTFDTRLVEKRAIEQPQTEQVIRGSRDGFIEQLETNLSLIRYRLQSADLVIETGELGSRTKSKTAVCYIDGIANPDLISEVMRRLSKIDIDGIIDAGYIEQFIEDQPISPFPQIQNTERADKTVAALLEGRVAILVDGSSFALIAPSLFDQYFQTIDDYSERFMIASLLRLVRLMALLFSVFFPSLYVSVISYNPELLPTDFAVAISGGRAGVPFPAMLEVLIMEASMEILREATIRLPQMIGGALSIVGVLVIGQAAVSAGLSSPITVVIVALTTIGSFATPAYNAAIAMRMLRFPLIILAGLFGLYGVVLGSIFIINHMLYLESFGVPFLQSILAKKRAGFVDTLIRAPLWWMGKRPSYLHALDDTRRAEGTFQANIDKIFDPEEKADAENAENQHNSAGHRHQ</sequence>
<keyword evidence="4" id="KW-1133">Transmembrane helix</keyword>
<keyword evidence="4" id="KW-0812">Transmembrane</keyword>
<dbReference type="PANTHER" id="PTHR22550:SF5">
    <property type="entry name" value="LEUCINE ZIPPER PROTEIN 4"/>
    <property type="match status" value="1"/>
</dbReference>
<dbReference type="InterPro" id="IPR050768">
    <property type="entry name" value="UPF0353/GerABKA_families"/>
</dbReference>
<evidence type="ECO:0000313" key="6">
    <source>
        <dbReference type="Proteomes" id="UP001139534"/>
    </source>
</evidence>
<dbReference type="PANTHER" id="PTHR22550">
    <property type="entry name" value="SPORE GERMINATION PROTEIN"/>
    <property type="match status" value="1"/>
</dbReference>
<feature type="transmembrane region" description="Helical" evidence="4">
    <location>
        <begin position="400"/>
        <end position="419"/>
    </location>
</feature>
<accession>A0A9X1XW78</accession>
<dbReference type="GO" id="GO:0009847">
    <property type="term" value="P:spore germination"/>
    <property type="evidence" value="ECO:0007669"/>
    <property type="project" value="InterPro"/>
</dbReference>